<keyword evidence="2" id="KW-1185">Reference proteome</keyword>
<dbReference type="InterPro" id="IPR036894">
    <property type="entry name" value="YbaB-like_sf"/>
</dbReference>
<dbReference type="InterPro" id="IPR004401">
    <property type="entry name" value="YbaB/EbfC"/>
</dbReference>
<dbReference type="EMBL" id="JBHSAY010000006">
    <property type="protein sequence ID" value="MFC4131147.1"/>
    <property type="molecule type" value="Genomic_DNA"/>
</dbReference>
<organism evidence="1 2">
    <name type="scientific">Hamadaea flava</name>
    <dbReference type="NCBI Taxonomy" id="1742688"/>
    <lineage>
        <taxon>Bacteria</taxon>
        <taxon>Bacillati</taxon>
        <taxon>Actinomycetota</taxon>
        <taxon>Actinomycetes</taxon>
        <taxon>Micromonosporales</taxon>
        <taxon>Micromonosporaceae</taxon>
        <taxon>Hamadaea</taxon>
    </lineage>
</organism>
<evidence type="ECO:0000313" key="1">
    <source>
        <dbReference type="EMBL" id="MFC4131147.1"/>
    </source>
</evidence>
<keyword evidence="1" id="KW-0238">DNA-binding</keyword>
<dbReference type="Gene3D" id="3.30.1310.10">
    <property type="entry name" value="Nucleoid-associated protein YbaB-like domain"/>
    <property type="match status" value="1"/>
</dbReference>
<evidence type="ECO:0000313" key="2">
    <source>
        <dbReference type="Proteomes" id="UP001595816"/>
    </source>
</evidence>
<dbReference type="RefSeq" id="WP_253754400.1">
    <property type="nucleotide sequence ID" value="NZ_JAMZDZ010000001.1"/>
</dbReference>
<comment type="caution">
    <text evidence="1">The sequence shown here is derived from an EMBL/GenBank/DDBJ whole genome shotgun (WGS) entry which is preliminary data.</text>
</comment>
<dbReference type="Proteomes" id="UP001595816">
    <property type="component" value="Unassembled WGS sequence"/>
</dbReference>
<sequence>MLVFGDDLDGAEEVVDRWQASLQERADAARQVRERLDAVTGIGLDPDRIVQVTVAPSGVLADIKLPEQIRRQSADLTRQQILQAAQAAQADLARKAALVVADTIGTNNPTADAIVSSYTRRLTSDPGDATR</sequence>
<protein>
    <submittedName>
        <fullName evidence="1">YbaB/EbfC family DNA-binding protein</fullName>
    </submittedName>
</protein>
<name>A0ABV8LJK8_9ACTN</name>
<gene>
    <name evidence="1" type="ORF">ACFOZ4_11085</name>
</gene>
<accession>A0ABV8LJK8</accession>
<dbReference type="GO" id="GO:0003677">
    <property type="term" value="F:DNA binding"/>
    <property type="evidence" value="ECO:0007669"/>
    <property type="project" value="UniProtKB-KW"/>
</dbReference>
<proteinExistence type="predicted"/>
<dbReference type="Pfam" id="PF02575">
    <property type="entry name" value="YbaB_DNA_bd"/>
    <property type="match status" value="1"/>
</dbReference>
<reference evidence="2" key="1">
    <citation type="journal article" date="2019" name="Int. J. Syst. Evol. Microbiol.">
        <title>The Global Catalogue of Microorganisms (GCM) 10K type strain sequencing project: providing services to taxonomists for standard genome sequencing and annotation.</title>
        <authorList>
            <consortium name="The Broad Institute Genomics Platform"/>
            <consortium name="The Broad Institute Genome Sequencing Center for Infectious Disease"/>
            <person name="Wu L."/>
            <person name="Ma J."/>
        </authorList>
    </citation>
    <scope>NUCLEOTIDE SEQUENCE [LARGE SCALE GENOMIC DNA]</scope>
    <source>
        <strain evidence="2">CGMCC 4.7289</strain>
    </source>
</reference>